<dbReference type="Proteomes" id="UP000069940">
    <property type="component" value="Unassembled WGS sequence"/>
</dbReference>
<protein>
    <recommendedName>
        <fullName evidence="1">Integrase zinc-binding domain-containing protein</fullName>
    </recommendedName>
</protein>
<evidence type="ECO:0000259" key="1">
    <source>
        <dbReference type="Pfam" id="PF17921"/>
    </source>
</evidence>
<dbReference type="GeneID" id="134290881"/>
<proteinExistence type="predicted"/>
<keyword evidence="3" id="KW-1185">Reference proteome</keyword>
<dbReference type="InterPro" id="IPR008042">
    <property type="entry name" value="Retrotrans_Pao"/>
</dbReference>
<reference evidence="3" key="1">
    <citation type="journal article" date="2015" name="Proc. Natl. Acad. Sci. U.S.A.">
        <title>Genome sequence of the Asian Tiger mosquito, Aedes albopictus, reveals insights into its biology, genetics, and evolution.</title>
        <authorList>
            <person name="Chen X.G."/>
            <person name="Jiang X."/>
            <person name="Gu J."/>
            <person name="Xu M."/>
            <person name="Wu Y."/>
            <person name="Deng Y."/>
            <person name="Zhang C."/>
            <person name="Bonizzoni M."/>
            <person name="Dermauw W."/>
            <person name="Vontas J."/>
            <person name="Armbruster P."/>
            <person name="Huang X."/>
            <person name="Yang Y."/>
            <person name="Zhang H."/>
            <person name="He W."/>
            <person name="Peng H."/>
            <person name="Liu Y."/>
            <person name="Wu K."/>
            <person name="Chen J."/>
            <person name="Lirakis M."/>
            <person name="Topalis P."/>
            <person name="Van Leeuwen T."/>
            <person name="Hall A.B."/>
            <person name="Jiang X."/>
            <person name="Thorpe C."/>
            <person name="Mueller R.L."/>
            <person name="Sun C."/>
            <person name="Waterhouse R.M."/>
            <person name="Yan G."/>
            <person name="Tu Z.J."/>
            <person name="Fang X."/>
            <person name="James A.A."/>
        </authorList>
    </citation>
    <scope>NUCLEOTIDE SEQUENCE [LARGE SCALE GENOMIC DNA]</scope>
    <source>
        <strain evidence="3">Foshan</strain>
    </source>
</reference>
<dbReference type="SUPFAM" id="SSF56672">
    <property type="entry name" value="DNA/RNA polymerases"/>
    <property type="match status" value="1"/>
</dbReference>
<accession>A0ABM1ZVQ7</accession>
<evidence type="ECO:0000313" key="2">
    <source>
        <dbReference type="EnsemblMetazoa" id="AALFPA23_022108.P32749"/>
    </source>
</evidence>
<dbReference type="Pfam" id="PF17921">
    <property type="entry name" value="Integrase_H2C2"/>
    <property type="match status" value="1"/>
</dbReference>
<evidence type="ECO:0000313" key="3">
    <source>
        <dbReference type="Proteomes" id="UP000069940"/>
    </source>
</evidence>
<name>A0ABM1ZVQ7_AEDAL</name>
<organism evidence="2 3">
    <name type="scientific">Aedes albopictus</name>
    <name type="common">Asian tiger mosquito</name>
    <name type="synonym">Stegomyia albopicta</name>
    <dbReference type="NCBI Taxonomy" id="7160"/>
    <lineage>
        <taxon>Eukaryota</taxon>
        <taxon>Metazoa</taxon>
        <taxon>Ecdysozoa</taxon>
        <taxon>Arthropoda</taxon>
        <taxon>Hexapoda</taxon>
        <taxon>Insecta</taxon>
        <taxon>Pterygota</taxon>
        <taxon>Neoptera</taxon>
        <taxon>Endopterygota</taxon>
        <taxon>Diptera</taxon>
        <taxon>Nematocera</taxon>
        <taxon>Culicoidea</taxon>
        <taxon>Culicidae</taxon>
        <taxon>Culicinae</taxon>
        <taxon>Aedini</taxon>
        <taxon>Aedes</taxon>
        <taxon>Stegomyia</taxon>
    </lineage>
</organism>
<dbReference type="InterPro" id="IPR041588">
    <property type="entry name" value="Integrase_H2C2"/>
</dbReference>
<dbReference type="RefSeq" id="XP_062714088.1">
    <property type="nucleotide sequence ID" value="XM_062858104.1"/>
</dbReference>
<reference evidence="2" key="2">
    <citation type="submission" date="2025-05" db="UniProtKB">
        <authorList>
            <consortium name="EnsemblMetazoa"/>
        </authorList>
    </citation>
    <scope>IDENTIFICATION</scope>
    <source>
        <strain evidence="2">Foshan</strain>
    </source>
</reference>
<dbReference type="CDD" id="cd01644">
    <property type="entry name" value="RT_pepA17"/>
    <property type="match status" value="1"/>
</dbReference>
<dbReference type="PANTHER" id="PTHR47331:SF1">
    <property type="entry name" value="GAG-LIKE PROTEIN"/>
    <property type="match status" value="1"/>
</dbReference>
<sequence>MNVKRTRVDVPVAGIGKSALKVKHQFRAVIKSRNSDYTTSVDLLILPKVTMDLPSTNIDVTRWDIPSKINLADPAFFQSSTVDIVLGAEIFFDLFSVPGRITLGESLPLLANSVFGWVVSGRTAQNLPHTSVRCNVATVADLQTYMEKFWKIEEDASATNYSPDETACEEFFQRTVTRDASGRYIVRLPFKESMVQRLGDNQKSALHRFRLLENRLSRDDSIAQQYREFMSEYLRLGHMAPLSSFDKEVHPKYYLPHHPVIRESSTTTKLRVVFDASSKTSSGISLNDALLVGPIVQDDLRSIVMRSRTHEIVLIADAEKMYRQVRHFPEDYAYLCIFWRLAPDQPIQTFVLQTVTYGTASAPFLATRVLKQLANDEAANYPIAVQVVENDFYVDDLFTGAATATETLELREQLDGMLSRGGFTMRKWASNCEAVLEGIPPENRALQHSIDLDRDQTIKTLGLHWEPGTDHLKYKIDIQLPPNTILTKRLTLSYIAQLFDPLGLVGPVVVTAKAFMQTLWTLRDENGKVWEWDRELPASLKDRWCAYHSDLPTLNELRIIRFVLQPNSLEIELHVFSDASDIGYGTCAYLRVSKIQHATQNCGWNHIAGLQNPADVISRGCLASELVHNKLWWGGPEWLRKEKEYWPVPGQQCGSTDDCNSERRKTAAVFASATTTPSFIDEYTGKFSNYSKMIRTTAYWRRFYSILRSPKEDRTFSFLTNDELKTAEHALIRLLQQQCFPDEWKRLQSGQHVAKGSRLRWFHPMLSSNDNVIRIGGRLGQSTLHDDFKHPILLPGAHRLSTLLLASYHLRLLHAAPQLMVNTVRLKYWLFGGRSAARQVVHKCVTCVRARPKLVEQFIYNHGIGVTLQSRHM</sequence>
<dbReference type="InterPro" id="IPR043502">
    <property type="entry name" value="DNA/RNA_pol_sf"/>
</dbReference>
<dbReference type="Pfam" id="PF05380">
    <property type="entry name" value="Peptidase_A17"/>
    <property type="match status" value="1"/>
</dbReference>
<feature type="domain" description="Integrase zinc-binding" evidence="1">
    <location>
        <begin position="800"/>
        <end position="852"/>
    </location>
</feature>
<dbReference type="EnsemblMetazoa" id="AALFPA23_022108.R32749">
    <property type="protein sequence ID" value="AALFPA23_022108.P32749"/>
    <property type="gene ID" value="AALFPA23_022108"/>
</dbReference>
<dbReference type="PANTHER" id="PTHR47331">
    <property type="entry name" value="PHD-TYPE DOMAIN-CONTAINING PROTEIN"/>
    <property type="match status" value="1"/>
</dbReference>